<dbReference type="UniPathway" id="UPA00232"/>
<feature type="binding site" evidence="5">
    <location>
        <position position="248"/>
    </location>
    <ligand>
        <name>S-adenosyl-L-methionine</name>
        <dbReference type="ChEBI" id="CHEBI:59789"/>
    </ligand>
</feature>
<keyword evidence="5" id="KW-0460">Magnesium</keyword>
<evidence type="ECO:0000256" key="1">
    <source>
        <dbReference type="ARBA" id="ARBA00022603"/>
    </source>
</evidence>
<dbReference type="EC" id="2.1.1.-" evidence="5"/>
<keyword evidence="3 5" id="KW-0831">Ubiquinone biosynthesis</keyword>
<feature type="binding site" evidence="5">
    <location>
        <position position="213"/>
    </location>
    <ligand>
        <name>S-adenosyl-L-methionine</name>
        <dbReference type="ChEBI" id="CHEBI:59789"/>
    </ligand>
</feature>
<dbReference type="PANTHER" id="PTHR43464:SF19">
    <property type="entry name" value="UBIQUINONE BIOSYNTHESIS O-METHYLTRANSFERASE, MITOCHONDRIAL"/>
    <property type="match status" value="1"/>
</dbReference>
<keyword evidence="8" id="KW-1185">Reference proteome</keyword>
<keyword evidence="4 5" id="KW-0949">S-adenosyl-L-methionine</keyword>
<dbReference type="Proteomes" id="UP000565441">
    <property type="component" value="Unassembled WGS sequence"/>
</dbReference>
<dbReference type="OrthoDB" id="3265906at2759"/>
<dbReference type="GO" id="GO:0061542">
    <property type="term" value="F:3-demethylubiquinol 3-O-methyltransferase activity"/>
    <property type="evidence" value="ECO:0007669"/>
    <property type="project" value="UniProtKB-UniRule"/>
</dbReference>
<dbReference type="GO" id="GO:0032259">
    <property type="term" value="P:methylation"/>
    <property type="evidence" value="ECO:0007669"/>
    <property type="project" value="UniProtKB-KW"/>
</dbReference>
<comment type="subcellular location">
    <subcellularLocation>
        <location evidence="5">Mitochondrion inner membrane</location>
        <topology evidence="5">Peripheral membrane protein</topology>
        <orientation evidence="5">Matrix side</orientation>
    </subcellularLocation>
</comment>
<dbReference type="HAMAP" id="MF_00472">
    <property type="entry name" value="UbiG"/>
    <property type="match status" value="1"/>
</dbReference>
<evidence type="ECO:0000256" key="3">
    <source>
        <dbReference type="ARBA" id="ARBA00022688"/>
    </source>
</evidence>
<keyword evidence="5 6" id="KW-0472">Membrane</keyword>
<keyword evidence="5" id="KW-0999">Mitochondrion inner membrane</keyword>
<dbReference type="CDD" id="cd02440">
    <property type="entry name" value="AdoMet_MTases"/>
    <property type="match status" value="1"/>
</dbReference>
<keyword evidence="2 5" id="KW-0808">Transferase</keyword>
<feature type="binding site" evidence="5">
    <location>
        <position position="315"/>
    </location>
    <ligand>
        <name>Mg(2+)</name>
        <dbReference type="ChEBI" id="CHEBI:18420"/>
    </ligand>
</feature>
<comment type="function">
    <text evidence="5">O-methyltransferase required for two non-consecutive steps during ubiquinone biosynthesis. Catalyzes the 2 O-methylation of 3,4-dihydroxy-5-(all-trans-polyprenyl)benzoic acid into 4-hydroxy-3-methoxy-5-(all-trans-polyprenyl)benzoic acid. Also catalyzes the last step of ubiquinone biosynthesis by mediating methylation of 3-demethylubiquinone into ubiquinone. Also able to mediate the methylation of 3-demethylubiquinol into ubiquinol.</text>
</comment>
<dbReference type="EC" id="2.1.1.114" evidence="5"/>
<evidence type="ECO:0000256" key="4">
    <source>
        <dbReference type="ARBA" id="ARBA00022691"/>
    </source>
</evidence>
<feature type="binding site" evidence="5">
    <location>
        <position position="314"/>
    </location>
    <ligand>
        <name>S-adenosyl-L-methionine</name>
        <dbReference type="ChEBI" id="CHEBI:59789"/>
    </ligand>
</feature>
<reference evidence="7 8" key="1">
    <citation type="journal article" date="2020" name="ISME J.">
        <title>Uncovering the hidden diversity of litter-decomposition mechanisms in mushroom-forming fungi.</title>
        <authorList>
            <person name="Floudas D."/>
            <person name="Bentzer J."/>
            <person name="Ahren D."/>
            <person name="Johansson T."/>
            <person name="Persson P."/>
            <person name="Tunlid A."/>
        </authorList>
    </citation>
    <scope>NUCLEOTIDE SEQUENCE [LARGE SCALE GENOMIC DNA]</scope>
    <source>
        <strain evidence="7 8">CBS 661.87</strain>
    </source>
</reference>
<organism evidence="7 8">
    <name type="scientific">Tricholomella constricta</name>
    <dbReference type="NCBI Taxonomy" id="117010"/>
    <lineage>
        <taxon>Eukaryota</taxon>
        <taxon>Fungi</taxon>
        <taxon>Dikarya</taxon>
        <taxon>Basidiomycota</taxon>
        <taxon>Agaricomycotina</taxon>
        <taxon>Agaricomycetes</taxon>
        <taxon>Agaricomycetidae</taxon>
        <taxon>Agaricales</taxon>
        <taxon>Tricholomatineae</taxon>
        <taxon>Lyophyllaceae</taxon>
        <taxon>Tricholomella</taxon>
    </lineage>
</organism>
<evidence type="ECO:0000256" key="5">
    <source>
        <dbReference type="HAMAP-Rule" id="MF_03190"/>
    </source>
</evidence>
<dbReference type="InterPro" id="IPR010233">
    <property type="entry name" value="UbiG_MeTrfase"/>
</dbReference>
<dbReference type="NCBIfam" id="TIGR01983">
    <property type="entry name" value="UbiG"/>
    <property type="match status" value="1"/>
</dbReference>
<keyword evidence="5" id="KW-0496">Mitochondrion</keyword>
<accession>A0A8H5HH98</accession>
<comment type="caution">
    <text evidence="7">The sequence shown here is derived from an EMBL/GenBank/DDBJ whole genome shotgun (WGS) entry which is preliminary data.</text>
</comment>
<dbReference type="GO" id="GO:0031314">
    <property type="term" value="C:extrinsic component of mitochondrial inner membrane"/>
    <property type="evidence" value="ECO:0007669"/>
    <property type="project" value="UniProtKB-UniRule"/>
</dbReference>
<feature type="transmembrane region" description="Helical" evidence="6">
    <location>
        <begin position="121"/>
        <end position="140"/>
    </location>
</feature>
<dbReference type="InterPro" id="IPR029063">
    <property type="entry name" value="SAM-dependent_MTases_sf"/>
</dbReference>
<feature type="binding site" evidence="5">
    <location>
        <position position="318"/>
    </location>
    <ligand>
        <name>Mg(2+)</name>
        <dbReference type="ChEBI" id="CHEBI:18420"/>
    </ligand>
</feature>
<evidence type="ECO:0000313" key="8">
    <source>
        <dbReference type="Proteomes" id="UP000565441"/>
    </source>
</evidence>
<comment type="subunit">
    <text evidence="5">Component of a multi-subunit COQ enzyme complex, composed of at least COQ3, COQ4, COQ5, COQ6, COQ7 and COQ9.</text>
</comment>
<comment type="similarity">
    <text evidence="5">Belongs to the class I-like SAM-binding methyltransferase superfamily. UbiG/COQ3 family.</text>
</comment>
<dbReference type="Pfam" id="PF13489">
    <property type="entry name" value="Methyltransf_23"/>
    <property type="match status" value="1"/>
</dbReference>
<dbReference type="Gene3D" id="3.40.50.150">
    <property type="entry name" value="Vaccinia Virus protein VP39"/>
    <property type="match status" value="1"/>
</dbReference>
<protein>
    <recommendedName>
        <fullName evidence="5">Ubiquinone biosynthesis O-methyltransferase, mitochondrial</fullName>
    </recommendedName>
    <alternativeName>
        <fullName evidence="5">3-demethylubiquinol 3-O-methyltransferase</fullName>
        <ecNumber evidence="5">2.1.1.64</ecNumber>
    </alternativeName>
    <alternativeName>
        <fullName evidence="5">3-demethylubiquinone 3-O-methyltransferase</fullName>
        <ecNumber evidence="5">2.1.1.-</ecNumber>
    </alternativeName>
    <alternativeName>
        <fullName evidence="5">Polyprenyldihydroxybenzoate methyltransferase</fullName>
        <ecNumber evidence="5">2.1.1.114</ecNumber>
    </alternativeName>
</protein>
<keyword evidence="1 5" id="KW-0489">Methyltransferase</keyword>
<evidence type="ECO:0000256" key="6">
    <source>
        <dbReference type="SAM" id="Phobius"/>
    </source>
</evidence>
<comment type="catalytic activity">
    <reaction evidence="5">
        <text>a 3-demethylubiquinone + S-adenosyl-L-methionine = a ubiquinone + S-adenosyl-L-homocysteine</text>
        <dbReference type="Rhea" id="RHEA:81215"/>
        <dbReference type="Rhea" id="RHEA-COMP:9565"/>
        <dbReference type="Rhea" id="RHEA-COMP:19654"/>
        <dbReference type="ChEBI" id="CHEBI:16389"/>
        <dbReference type="ChEBI" id="CHEBI:57856"/>
        <dbReference type="ChEBI" id="CHEBI:59789"/>
        <dbReference type="ChEBI" id="CHEBI:231825"/>
    </reaction>
</comment>
<dbReference type="EMBL" id="JAACJP010000007">
    <property type="protein sequence ID" value="KAF5383192.1"/>
    <property type="molecule type" value="Genomic_DNA"/>
</dbReference>
<comment type="catalytic activity">
    <reaction evidence="5">
        <text>a 3,4-dihydroxy-5-(all-trans-polyprenyl)benzoate + S-adenosyl-L-methionine = a 4-hydroxy-3-methoxy-5-(all-trans-polyprenyl)benzoate + S-adenosyl-L-homocysteine + H(+)</text>
        <dbReference type="Rhea" id="RHEA:44452"/>
        <dbReference type="Rhea" id="RHEA-COMP:10930"/>
        <dbReference type="Rhea" id="RHEA-COMP:10931"/>
        <dbReference type="ChEBI" id="CHEBI:15378"/>
        <dbReference type="ChEBI" id="CHEBI:57856"/>
        <dbReference type="ChEBI" id="CHEBI:59789"/>
        <dbReference type="ChEBI" id="CHEBI:64694"/>
        <dbReference type="ChEBI" id="CHEBI:84443"/>
        <dbReference type="EC" id="2.1.1.114"/>
    </reaction>
</comment>
<dbReference type="GO" id="GO:0010420">
    <property type="term" value="F:polyprenyldihydroxybenzoate methyltransferase activity"/>
    <property type="evidence" value="ECO:0007669"/>
    <property type="project" value="UniProtKB-UniRule"/>
</dbReference>
<comment type="pathway">
    <text evidence="5">Cofactor biosynthesis; ubiquinone biosynthesis.</text>
</comment>
<comment type="catalytic activity">
    <reaction evidence="5">
        <text>a 3-demethylubiquinol + S-adenosyl-L-methionine = a ubiquinol + S-adenosyl-L-homocysteine + H(+)</text>
        <dbReference type="Rhea" id="RHEA:44380"/>
        <dbReference type="Rhea" id="RHEA-COMP:9566"/>
        <dbReference type="Rhea" id="RHEA-COMP:10914"/>
        <dbReference type="ChEBI" id="CHEBI:15378"/>
        <dbReference type="ChEBI" id="CHEBI:17976"/>
        <dbReference type="ChEBI" id="CHEBI:57856"/>
        <dbReference type="ChEBI" id="CHEBI:59789"/>
        <dbReference type="ChEBI" id="CHEBI:84422"/>
        <dbReference type="EC" id="2.1.1.64"/>
    </reaction>
</comment>
<feature type="transmembrane region" description="Helical" evidence="6">
    <location>
        <begin position="35"/>
        <end position="60"/>
    </location>
</feature>
<evidence type="ECO:0000256" key="2">
    <source>
        <dbReference type="ARBA" id="ARBA00022679"/>
    </source>
</evidence>
<proteinExistence type="inferred from homology"/>
<sequence length="464" mass="51481">MVHASEDHALNASPAQLMLNVLLALRTADKKRSSFTSAALVVIPWVMWAAVFVGVLVFGLRHSEFVQISPNGTFCILVNTALPKLTSVWATIASIVLVTEEVIVAVLLYRNREVFPGFGQSKTMAIRVGIFTAVGLGAIASCSKQLCPGLSQHVTRRNMRLSNLVRTLHRQLHSSANHGTINAEEIAHFSRLSSQWWDEQGEFAYLHRMNPVRVQFIQDKLLEVSREHEGEEAPPTRGLRGLDVLDVGCGGGLLSESLARLGANTLGIDASESNVKIAKLHSSADPRLEHLSYLNAPAESLLESSKRYDVVCSMEVLEHVDNPATFLSTCAELVKPGGHLFLSTIARTPLAYFLTIFLAEDILRKVSRGTHTYSKFIKPTELVSFFQKHRSPSDGTVDPQYLEHATLPKPWISPQASPAFPPRVEAEVRGLIYHPLRAKWHLAPRDAWAATDCNYIFWVRKPFQ</sequence>
<name>A0A8H5HH98_9AGAR</name>
<gene>
    <name evidence="5" type="primary">COQ3</name>
    <name evidence="7" type="ORF">D9615_004910</name>
</gene>
<keyword evidence="5" id="KW-0479">Metal-binding</keyword>
<dbReference type="EC" id="2.1.1.64" evidence="5"/>
<feature type="transmembrane region" description="Helical" evidence="6">
    <location>
        <begin position="88"/>
        <end position="109"/>
    </location>
</feature>
<evidence type="ECO:0000313" key="7">
    <source>
        <dbReference type="EMBL" id="KAF5383192.1"/>
    </source>
</evidence>
<comment type="cofactor">
    <cofactor evidence="5">
        <name>Mg(2+)</name>
        <dbReference type="ChEBI" id="CHEBI:18420"/>
    </cofactor>
</comment>
<feature type="binding site" evidence="5">
    <location>
        <position position="269"/>
    </location>
    <ligand>
        <name>S-adenosyl-L-methionine</name>
        <dbReference type="ChEBI" id="CHEBI:59789"/>
    </ligand>
</feature>
<keyword evidence="6" id="KW-0812">Transmembrane</keyword>
<feature type="binding site" evidence="5">
    <location>
        <position position="319"/>
    </location>
    <ligand>
        <name>Mg(2+)</name>
        <dbReference type="ChEBI" id="CHEBI:18420"/>
    </ligand>
</feature>
<dbReference type="PANTHER" id="PTHR43464">
    <property type="entry name" value="METHYLTRANSFERASE"/>
    <property type="match status" value="1"/>
</dbReference>
<dbReference type="SUPFAM" id="SSF53335">
    <property type="entry name" value="S-adenosyl-L-methionine-dependent methyltransferases"/>
    <property type="match status" value="1"/>
</dbReference>
<keyword evidence="6" id="KW-1133">Transmembrane helix</keyword>
<dbReference type="AlphaFoldDB" id="A0A8H5HH98"/>
<dbReference type="GO" id="GO:0046872">
    <property type="term" value="F:metal ion binding"/>
    <property type="evidence" value="ECO:0007669"/>
    <property type="project" value="UniProtKB-KW"/>
</dbReference>